<dbReference type="OrthoDB" id="10029846at2759"/>
<dbReference type="AlphaFoldDB" id="A0A0C2MIW5"/>
<reference evidence="2 3" key="1">
    <citation type="journal article" date="2014" name="Genome Biol. Evol.">
        <title>The genome of the myxosporean Thelohanellus kitauei shows adaptations to nutrient acquisition within its fish host.</title>
        <authorList>
            <person name="Yang Y."/>
            <person name="Xiong J."/>
            <person name="Zhou Z."/>
            <person name="Huo F."/>
            <person name="Miao W."/>
            <person name="Ran C."/>
            <person name="Liu Y."/>
            <person name="Zhang J."/>
            <person name="Feng J."/>
            <person name="Wang M."/>
            <person name="Wang M."/>
            <person name="Wang L."/>
            <person name="Yao B."/>
        </authorList>
    </citation>
    <scope>NUCLEOTIDE SEQUENCE [LARGE SCALE GENOMIC DNA]</scope>
    <source>
        <strain evidence="2">Wuqing</strain>
    </source>
</reference>
<protein>
    <submittedName>
        <fullName evidence="2">Uncharacterized protein</fullName>
    </submittedName>
</protein>
<evidence type="ECO:0000313" key="3">
    <source>
        <dbReference type="Proteomes" id="UP000031668"/>
    </source>
</evidence>
<sequence length="195" mass="22443">MNLRSQLRLHLFWLMSYMVSLQKTALNYTDLSYGPVNDDRINTKSKIDCVDVRRIEDNFFSPKKEYNNGPDANQVNARRVLNQVKENDRTFQLSTQQIVAWNVIGINQSTASALPALSSMTGLAQQTRRDANTPRCSPNSLSSIALPIENTLSRRDEKFLQYYSGQNENRILIFSTNNNLEPLRSSNCWYCYVTF</sequence>
<feature type="chain" id="PRO_5002152136" evidence="1">
    <location>
        <begin position="22"/>
        <end position="195"/>
    </location>
</feature>
<name>A0A0C2MIW5_THEKT</name>
<accession>A0A0C2MIW5</accession>
<gene>
    <name evidence="2" type="ORF">RF11_08068</name>
</gene>
<comment type="caution">
    <text evidence="2">The sequence shown here is derived from an EMBL/GenBank/DDBJ whole genome shotgun (WGS) entry which is preliminary data.</text>
</comment>
<keyword evidence="1" id="KW-0732">Signal</keyword>
<evidence type="ECO:0000256" key="1">
    <source>
        <dbReference type="SAM" id="SignalP"/>
    </source>
</evidence>
<evidence type="ECO:0000313" key="2">
    <source>
        <dbReference type="EMBL" id="KII61571.1"/>
    </source>
</evidence>
<organism evidence="2 3">
    <name type="scientific">Thelohanellus kitauei</name>
    <name type="common">Myxosporean</name>
    <dbReference type="NCBI Taxonomy" id="669202"/>
    <lineage>
        <taxon>Eukaryota</taxon>
        <taxon>Metazoa</taxon>
        <taxon>Cnidaria</taxon>
        <taxon>Myxozoa</taxon>
        <taxon>Myxosporea</taxon>
        <taxon>Bivalvulida</taxon>
        <taxon>Platysporina</taxon>
        <taxon>Myxobolidae</taxon>
        <taxon>Thelohanellus</taxon>
    </lineage>
</organism>
<proteinExistence type="predicted"/>
<keyword evidence="3" id="KW-1185">Reference proteome</keyword>
<feature type="signal peptide" evidence="1">
    <location>
        <begin position="1"/>
        <end position="21"/>
    </location>
</feature>
<dbReference type="Proteomes" id="UP000031668">
    <property type="component" value="Unassembled WGS sequence"/>
</dbReference>
<dbReference type="EMBL" id="JWZT01005323">
    <property type="protein sequence ID" value="KII61571.1"/>
    <property type="molecule type" value="Genomic_DNA"/>
</dbReference>